<dbReference type="PANTHER" id="PTHR42827:SF1">
    <property type="entry name" value="IRON-SULFUR CLUSTER-BINDING PROTEIN"/>
    <property type="match status" value="1"/>
</dbReference>
<keyword evidence="2" id="KW-0408">Iron</keyword>
<reference evidence="5" key="1">
    <citation type="journal article" date="2020" name="mSystems">
        <title>Genome- and Community-Level Interaction Insights into Carbon Utilization and Element Cycling Functions of Hydrothermarchaeota in Hydrothermal Sediment.</title>
        <authorList>
            <person name="Zhou Z."/>
            <person name="Liu Y."/>
            <person name="Xu W."/>
            <person name="Pan J."/>
            <person name="Luo Z.H."/>
            <person name="Li M."/>
        </authorList>
    </citation>
    <scope>NUCLEOTIDE SEQUENCE [LARGE SCALE GENOMIC DNA]</scope>
    <source>
        <strain evidence="5">SpSt-1233</strain>
    </source>
</reference>
<evidence type="ECO:0000256" key="3">
    <source>
        <dbReference type="ARBA" id="ARBA00023014"/>
    </source>
</evidence>
<feature type="domain" description="4Fe-4S ferredoxin-type" evidence="4">
    <location>
        <begin position="175"/>
        <end position="195"/>
    </location>
</feature>
<dbReference type="SUPFAM" id="SSF46548">
    <property type="entry name" value="alpha-helical ferredoxin"/>
    <property type="match status" value="1"/>
</dbReference>
<gene>
    <name evidence="5" type="ORF">ENO08_05655</name>
</gene>
<dbReference type="EMBL" id="DSEC01000398">
    <property type="protein sequence ID" value="HER43926.1"/>
    <property type="molecule type" value="Genomic_DNA"/>
</dbReference>
<dbReference type="Proteomes" id="UP000886069">
    <property type="component" value="Unassembled WGS sequence"/>
</dbReference>
<keyword evidence="3" id="KW-0411">Iron-sulfur</keyword>
<dbReference type="PANTHER" id="PTHR42827">
    <property type="entry name" value="IRON-SULFUR CLUSTER-BINDING PROTEIN-RELATED"/>
    <property type="match status" value="1"/>
</dbReference>
<accession>A0A7V2AVE5</accession>
<dbReference type="InterPro" id="IPR017896">
    <property type="entry name" value="4Fe4S_Fe-S-bd"/>
</dbReference>
<evidence type="ECO:0000259" key="4">
    <source>
        <dbReference type="PROSITE" id="PS51379"/>
    </source>
</evidence>
<organism evidence="5">
    <name type="scientific">Eiseniibacteriota bacterium</name>
    <dbReference type="NCBI Taxonomy" id="2212470"/>
    <lineage>
        <taxon>Bacteria</taxon>
        <taxon>Candidatus Eiseniibacteriota</taxon>
    </lineage>
</organism>
<dbReference type="AlphaFoldDB" id="A0A7V2AVE5"/>
<comment type="caution">
    <text evidence="5">The sequence shown here is derived from an EMBL/GenBank/DDBJ whole genome shotgun (WGS) entry which is preliminary data.</text>
</comment>
<protein>
    <submittedName>
        <fullName evidence="5">Epoxyqueuosine reductase</fullName>
    </submittedName>
</protein>
<dbReference type="Pfam" id="PF13484">
    <property type="entry name" value="Fer4_16"/>
    <property type="match status" value="1"/>
</dbReference>
<evidence type="ECO:0000313" key="5">
    <source>
        <dbReference type="EMBL" id="HER43926.1"/>
    </source>
</evidence>
<evidence type="ECO:0000256" key="1">
    <source>
        <dbReference type="ARBA" id="ARBA00022723"/>
    </source>
</evidence>
<evidence type="ECO:0000256" key="2">
    <source>
        <dbReference type="ARBA" id="ARBA00023004"/>
    </source>
</evidence>
<dbReference type="Gene3D" id="3.30.70.20">
    <property type="match status" value="1"/>
</dbReference>
<dbReference type="InterPro" id="IPR017900">
    <property type="entry name" value="4Fe4S_Fe_S_CS"/>
</dbReference>
<keyword evidence="1" id="KW-0479">Metal-binding</keyword>
<dbReference type="GO" id="GO:0051536">
    <property type="term" value="F:iron-sulfur cluster binding"/>
    <property type="evidence" value="ECO:0007669"/>
    <property type="project" value="UniProtKB-KW"/>
</dbReference>
<dbReference type="PROSITE" id="PS51379">
    <property type="entry name" value="4FE4S_FER_2"/>
    <property type="match status" value="1"/>
</dbReference>
<dbReference type="GO" id="GO:0046872">
    <property type="term" value="F:metal ion binding"/>
    <property type="evidence" value="ECO:0007669"/>
    <property type="project" value="UniProtKB-KW"/>
</dbReference>
<proteinExistence type="predicted"/>
<sequence>MSESPKSETSCEKLRAAALGAGVDLFGTARIDEGQRSRFHDSIRDIARALPYAVSMGIRLSSPVLETVLTAPTWTYYYHYRQVNTALDQAALFIAGEIQREGYSALPVPASQILDWDLLGAHLSHREIAGLAGLGWMGRNNLLVTPRFGSQVRLVTVLTDMELPARSGGHAGGDCGRCRACVSMCPVGAIGEDPGDFNLDRCAAQLRRFTKSEKINAMICGLCVKVCGGQKDG</sequence>
<dbReference type="PROSITE" id="PS00198">
    <property type="entry name" value="4FE4S_FER_1"/>
    <property type="match status" value="1"/>
</dbReference>
<name>A0A7V2AVE5_UNCEI</name>